<dbReference type="InterPro" id="IPR025396">
    <property type="entry name" value="DUF4302"/>
</dbReference>
<evidence type="ECO:0000313" key="2">
    <source>
        <dbReference type="EMBL" id="RXG16390.1"/>
    </source>
</evidence>
<dbReference type="Proteomes" id="UP000289859">
    <property type="component" value="Unassembled WGS sequence"/>
</dbReference>
<accession>A0A4Q0NWA3</accession>
<evidence type="ECO:0008006" key="4">
    <source>
        <dbReference type="Google" id="ProtNLM"/>
    </source>
</evidence>
<keyword evidence="3" id="KW-1185">Reference proteome</keyword>
<organism evidence="2 3">
    <name type="scientific">Leeuwenhoekiella polynyae</name>
    <dbReference type="NCBI Taxonomy" id="1550906"/>
    <lineage>
        <taxon>Bacteria</taxon>
        <taxon>Pseudomonadati</taxon>
        <taxon>Bacteroidota</taxon>
        <taxon>Flavobacteriia</taxon>
        <taxon>Flavobacteriales</taxon>
        <taxon>Flavobacteriaceae</taxon>
        <taxon>Leeuwenhoekiella</taxon>
    </lineage>
</organism>
<sequence>MKLKNTLYKIIFIFVMLVVVASCENDDDTVFDQTPTERKNASRAELENLLQASDGFKVIYFPKDSEYGGFLFYMAFDESGNVEMISNIDDEDSFGTSQYEVRSVSATELVFTTPNSIHKLSDNRTSGLIGTGYEGHSHFQFNTVGEGDSLVFSDLRSEGSLVFEPVGQDVIDNAIDLIAASRENRSKLASSEKSSVFQTLKFEVDGDEAEYDLNFDILKQFAEPFGVTEESPFGGSYDEFGIAFTEEGLIVSPAVSYGGIEFKEFTYDEEEDNFKSEVNGNTAIIGKADRPGFITDDYKDILDKDGGFPIFGYRPYSWGDNALTSSGFNALWNQVDANLANLGGGFMLEDFQFNMSNVEDGGCESYLLLFFRRLSDGGVFRADFCFSEATVVDKVIFMEYEGAASGNAAYIEADVMPLLNFFASEKGLVSTLEGSFSSNLVNYTNESGTFTSLDNPSQRVYVLYFN</sequence>
<dbReference type="AlphaFoldDB" id="A0A4Q0NWA3"/>
<gene>
    <name evidence="2" type="ORF">DSM02_3253</name>
</gene>
<proteinExistence type="predicted"/>
<comment type="caution">
    <text evidence="2">The sequence shown here is derived from an EMBL/GenBank/DDBJ whole genome shotgun (WGS) entry which is preliminary data.</text>
</comment>
<name>A0A4Q0NWA3_9FLAO</name>
<dbReference type="RefSeq" id="WP_128766551.1">
    <property type="nucleotide sequence ID" value="NZ_JBHUOO010000020.1"/>
</dbReference>
<evidence type="ECO:0000313" key="3">
    <source>
        <dbReference type="Proteomes" id="UP000289859"/>
    </source>
</evidence>
<feature type="signal peptide" evidence="1">
    <location>
        <begin position="1"/>
        <end position="21"/>
    </location>
</feature>
<dbReference type="OrthoDB" id="1150854at2"/>
<dbReference type="Pfam" id="PF14135">
    <property type="entry name" value="DUF4302"/>
    <property type="match status" value="1"/>
</dbReference>
<keyword evidence="1" id="KW-0732">Signal</keyword>
<evidence type="ECO:0000256" key="1">
    <source>
        <dbReference type="SAM" id="SignalP"/>
    </source>
</evidence>
<protein>
    <recommendedName>
        <fullName evidence="4">DUF4302 domain-containing protein</fullName>
    </recommendedName>
</protein>
<dbReference type="PROSITE" id="PS51257">
    <property type="entry name" value="PROKAR_LIPOPROTEIN"/>
    <property type="match status" value="1"/>
</dbReference>
<dbReference type="EMBL" id="QOVK01000019">
    <property type="protein sequence ID" value="RXG16390.1"/>
    <property type="molecule type" value="Genomic_DNA"/>
</dbReference>
<reference evidence="2 3" key="1">
    <citation type="submission" date="2018-07" db="EMBL/GenBank/DDBJ databases">
        <title>Leeuwenhoekiella genomics.</title>
        <authorList>
            <person name="Tahon G."/>
            <person name="Willems A."/>
        </authorList>
    </citation>
    <scope>NUCLEOTIDE SEQUENCE [LARGE SCALE GENOMIC DNA]</scope>
    <source>
        <strain evidence="2 3">LMG 29608</strain>
    </source>
</reference>
<feature type="chain" id="PRO_5020949488" description="DUF4302 domain-containing protein" evidence="1">
    <location>
        <begin position="22"/>
        <end position="466"/>
    </location>
</feature>